<proteinExistence type="predicted"/>
<reference evidence="2 3" key="1">
    <citation type="submission" date="2017-11" db="EMBL/GenBank/DDBJ databases">
        <title>De novo assembly and phasing of dikaryotic genomes from two isolates of Puccinia coronata f. sp. avenae, the causal agent of oat crown rust.</title>
        <authorList>
            <person name="Miller M.E."/>
            <person name="Zhang Y."/>
            <person name="Omidvar V."/>
            <person name="Sperschneider J."/>
            <person name="Schwessinger B."/>
            <person name="Raley C."/>
            <person name="Palmer J.M."/>
            <person name="Garnica D."/>
            <person name="Upadhyaya N."/>
            <person name="Rathjen J."/>
            <person name="Taylor J.M."/>
            <person name="Park R.F."/>
            <person name="Dodds P.N."/>
            <person name="Hirsch C.D."/>
            <person name="Kianian S.F."/>
            <person name="Figueroa M."/>
        </authorList>
    </citation>
    <scope>NUCLEOTIDE SEQUENCE [LARGE SCALE GENOMIC DNA]</scope>
    <source>
        <strain evidence="2">12SD80</strain>
    </source>
</reference>
<gene>
    <name evidence="2" type="ORF">PCASD_18327</name>
</gene>
<dbReference type="AlphaFoldDB" id="A0A2N5T408"/>
<sequence length="368" mass="41350">MRSGVSSTIFLCFMVFQLANPVRGALAGWGIKDAASVGKTTVEASESARSGGQTTRSAEQLLYWTPPPTNQKVFEELEQQSHIFTSSYKGASSSKTSKLNIKKLFGGKNENVLLDPLSEEDKLLQAFIAQMLRSDTPAEYQDHLIQLGFKKLLEKPDFSAAEAEVWLNVLQEALNQARSQAQTFAHEASATSVLYGLYSLHLRYQGIDFLPPEARSILDKTNQMIANIKKEYFGIEGENEHTASSWIWQKEILNPSEGFSDQLANEGSLGKVTEKDDHLAKAMSHRIEKQKEAFEVFKKNFRYYSAHKRVTILAILHHHMSASSTQTEQPRAVLDGLKELLPHEVKLLQKVKEAPKTRALRYHDNSEP</sequence>
<evidence type="ECO:0000256" key="1">
    <source>
        <dbReference type="SAM" id="SignalP"/>
    </source>
</evidence>
<name>A0A2N5T408_9BASI</name>
<organism evidence="2 3">
    <name type="scientific">Puccinia coronata f. sp. avenae</name>
    <dbReference type="NCBI Taxonomy" id="200324"/>
    <lineage>
        <taxon>Eukaryota</taxon>
        <taxon>Fungi</taxon>
        <taxon>Dikarya</taxon>
        <taxon>Basidiomycota</taxon>
        <taxon>Pucciniomycotina</taxon>
        <taxon>Pucciniomycetes</taxon>
        <taxon>Pucciniales</taxon>
        <taxon>Pucciniaceae</taxon>
        <taxon>Puccinia</taxon>
    </lineage>
</organism>
<evidence type="ECO:0000313" key="3">
    <source>
        <dbReference type="Proteomes" id="UP000235392"/>
    </source>
</evidence>
<feature type="chain" id="PRO_5014814511" evidence="1">
    <location>
        <begin position="25"/>
        <end position="368"/>
    </location>
</feature>
<protein>
    <submittedName>
        <fullName evidence="2">Uncharacterized protein</fullName>
    </submittedName>
</protein>
<comment type="caution">
    <text evidence="2">The sequence shown here is derived from an EMBL/GenBank/DDBJ whole genome shotgun (WGS) entry which is preliminary data.</text>
</comment>
<dbReference type="EMBL" id="PGCI01000702">
    <property type="protein sequence ID" value="PLW20227.1"/>
    <property type="molecule type" value="Genomic_DNA"/>
</dbReference>
<accession>A0A2N5T408</accession>
<evidence type="ECO:0000313" key="2">
    <source>
        <dbReference type="EMBL" id="PLW20227.1"/>
    </source>
</evidence>
<dbReference type="Proteomes" id="UP000235392">
    <property type="component" value="Unassembled WGS sequence"/>
</dbReference>
<keyword evidence="1" id="KW-0732">Signal</keyword>
<feature type="signal peptide" evidence="1">
    <location>
        <begin position="1"/>
        <end position="24"/>
    </location>
</feature>